<evidence type="ECO:0000256" key="6">
    <source>
        <dbReference type="ARBA" id="ARBA00022801"/>
    </source>
</evidence>
<dbReference type="Proteomes" id="UP001519348">
    <property type="component" value="Unassembled WGS sequence"/>
</dbReference>
<feature type="binding site" evidence="13">
    <location>
        <position position="13"/>
    </location>
    <ligand>
        <name>Mg(2+)</name>
        <dbReference type="ChEBI" id="CHEBI:18420"/>
        <label>1</label>
    </ligand>
</feature>
<keyword evidence="7 13" id="KW-0460">Magnesium</keyword>
<dbReference type="RefSeq" id="WP_186089638.1">
    <property type="nucleotide sequence ID" value="NZ_BMCN01000002.1"/>
</dbReference>
<keyword evidence="4 13" id="KW-0479">Metal-binding</keyword>
<evidence type="ECO:0000256" key="2">
    <source>
        <dbReference type="ARBA" id="ARBA00005244"/>
    </source>
</evidence>
<dbReference type="Gene3D" id="1.10.30.50">
    <property type="match status" value="1"/>
</dbReference>
<dbReference type="InterPro" id="IPR055228">
    <property type="entry name" value="Cas9_RuvC"/>
</dbReference>
<feature type="binding site" evidence="13">
    <location>
        <position position="13"/>
    </location>
    <ligand>
        <name>Mg(2+)</name>
        <dbReference type="ChEBI" id="CHEBI:18420"/>
        <label>2</label>
    </ligand>
</feature>
<keyword evidence="17" id="KW-1185">Reference proteome</keyword>
<feature type="domain" description="HNH Cas9-type" evidence="15">
    <location>
        <begin position="790"/>
        <end position="954"/>
    </location>
</feature>
<evidence type="ECO:0000313" key="17">
    <source>
        <dbReference type="Proteomes" id="UP001519348"/>
    </source>
</evidence>
<evidence type="ECO:0000259" key="15">
    <source>
        <dbReference type="PROSITE" id="PS51749"/>
    </source>
</evidence>
<dbReference type="PROSITE" id="PS51749">
    <property type="entry name" value="HNH_CAS9"/>
    <property type="match status" value="1"/>
</dbReference>
<comment type="caution">
    <text evidence="16">The sequence shown here is derived from an EMBL/GenBank/DDBJ whole genome shotgun (WGS) entry which is preliminary data.</text>
</comment>
<evidence type="ECO:0000256" key="10">
    <source>
        <dbReference type="ARBA" id="ARBA00023125"/>
    </source>
</evidence>
<dbReference type="GO" id="GO:0004519">
    <property type="term" value="F:endonuclease activity"/>
    <property type="evidence" value="ECO:0007669"/>
    <property type="project" value="UniProtKB-KW"/>
</dbReference>
<dbReference type="NCBIfam" id="TIGR01865">
    <property type="entry name" value="cas_Csn1"/>
    <property type="match status" value="1"/>
</dbReference>
<dbReference type="InterPro" id="IPR033114">
    <property type="entry name" value="HNH_CAS9"/>
</dbReference>
<feature type="binding site" evidence="13">
    <location>
        <position position="779"/>
    </location>
    <ligand>
        <name>Mg(2+)</name>
        <dbReference type="ChEBI" id="CHEBI:18420"/>
        <label>1</label>
    </ligand>
</feature>
<keyword evidence="10 13" id="KW-0238">DNA-binding</keyword>
<feature type="binding site" evidence="13">
    <location>
        <position position="783"/>
    </location>
    <ligand>
        <name>Mg(2+)</name>
        <dbReference type="ChEBI" id="CHEBI:18420"/>
        <label>1</label>
    </ligand>
</feature>
<feature type="region of interest" description="Disordered" evidence="14">
    <location>
        <begin position="1311"/>
        <end position="1340"/>
    </location>
</feature>
<keyword evidence="11" id="KW-0464">Manganese</keyword>
<dbReference type="EC" id="3.1.-.-" evidence="13"/>
<dbReference type="EMBL" id="JAGGKN010000007">
    <property type="protein sequence ID" value="MBP1952994.1"/>
    <property type="molecule type" value="Genomic_DNA"/>
</dbReference>
<keyword evidence="9 13" id="KW-0051">Antiviral defense</keyword>
<evidence type="ECO:0000256" key="3">
    <source>
        <dbReference type="ARBA" id="ARBA00022722"/>
    </source>
</evidence>
<reference evidence="16 17" key="1">
    <citation type="submission" date="2021-03" db="EMBL/GenBank/DDBJ databases">
        <title>Genomic Encyclopedia of Type Strains, Phase IV (KMG-IV): sequencing the most valuable type-strain genomes for metagenomic binning, comparative biology and taxonomic classification.</title>
        <authorList>
            <person name="Goeker M."/>
        </authorList>
    </citation>
    <scope>NUCLEOTIDE SEQUENCE [LARGE SCALE GENOMIC DNA]</scope>
    <source>
        <strain evidence="16 17">DSM 22420</strain>
    </source>
</reference>
<protein>
    <recommendedName>
        <fullName evidence="13">CRISPR-associated endonuclease Cas9</fullName>
        <ecNumber evidence="13">3.1.-.-</ecNumber>
    </recommendedName>
</protein>
<evidence type="ECO:0000256" key="11">
    <source>
        <dbReference type="ARBA" id="ARBA00023211"/>
    </source>
</evidence>
<comment type="similarity">
    <text evidence="13">Belongs to the CRISPR-associated Cas9 family.</text>
</comment>
<comment type="similarity">
    <text evidence="2">Belongs to the CRISPR-associated protein Cas9 family. Subtype II-A subfamily.</text>
</comment>
<evidence type="ECO:0000256" key="9">
    <source>
        <dbReference type="ARBA" id="ARBA00023118"/>
    </source>
</evidence>
<evidence type="ECO:0000256" key="8">
    <source>
        <dbReference type="ARBA" id="ARBA00022884"/>
    </source>
</evidence>
<sequence length="1356" mass="158411">MKKFQGEYTIGLDIGTASVGWSCINKDYELLEFRNRKAIGVNLFNSADTAEARRLKRGMRRRYNRRIKRIQMLQELFQPLINDQDFFSNLSTDHKWKNSNNFENRTLSETLIELGFSKEEIHTKFPTIYHLRDFLISTNEEQDIKLIYLAIHNLVKFRGHFLLNIDSWEDRDSSEEKEGLLEFLENLYEINKIDETVSEKIVESISEILGDTRTTGNDKSKAVQKHLPKDLKDIGKLLTGLKSNLHNVFYNCENNDEIKESKIAIKLSNDDEDIDLSVLTDDQLEIIEQAKKLYLDMTLKEVLKDFDYVSRAKVSEFNKNKRQLKILKSLIKENYDTQTYKNFFVTPKSVFAEYYNKPDVKNLAKLSYFDQYRLNKNKGKDKFISEIKKVLKNNLEDEKSDNNRISILEQVENELFLPFLNNVSNSSVPHQNSLYEAKKILLNQQKYHKDISQNLVDKVAQLISFRIPYYIGPLVKNDGDSEFAWSSRIKDTNITPFNFDEVIDKSTSAAEFINRMTNKCSYLLQEDVLPKHSLLYQEMEVRNELNGINLRSESQISDKVHRLPQDVKNNVFENHFKNTKKVTHKNLKEFLKKSVDGYEDKEVFGTQKENEFASSLSSYIDFRNILGKEKLESHLDEVEHIISWVTIFNEKSIIREKIQDNFDFIESDELEKILKLNYSGWGRLSKKALTLVNNDESIISLMRTDDYNFMEAYTSPRYGFKEVYEDINKKFKGIKNKIEYSDIAELKCSPALKKSIWSTVKIVDELVSIFGEPKNIVIEFAREEGEKKRTVEWKKQWDVLIKDNDLMKKDEFSEMFKDVSNYRGDLDYKLEKLKLYLLQGGKCLYTLEKINLQALIMDSSKPAGQRYYEVDHILPRNFVKDDSLNNKVLVIKEANQRKSGYKMPLSIAGDKKLKLIRYWRLLADNNMMSASKLHKLMKEEFSDVDKERFIARQLVETRQITVHVKNLLEERFASTDDNKVSIDILKAGIVSEVRKKLDFPKIRELNDYHHAIDALLIAGIHQFGEEIKPNLFKFDLRKHKAKEKWRKLNEEESNKFNPELFLITEMRKSELRNDRTFEFIFENLIKNSHPLVTKKVENSESAFYKESILSPKVKVPKYTSSKNGKFVHDEVKKAYSIFISYFIKNKKGELIKKHRLIDVTNIDAAQNEFENANSLAEFYASKLENVSSIEQARLLLKLNKGDLIYINKEPFYFMSSGELNNAKQLNISFELQRNLKKQLNKWAFEKDEALKIYEQLASEVINQFSHILPATQEKYEKKTQEILGYFSNTSLSHEDFVSSVNELLKVSSPSAARSEKLGGRPSASANKTIQDGSYSSSSITGLKYKKPKRLIKFLED</sequence>
<organism evidence="16 17">
    <name type="scientific">Jeotgalicoccus aerolatus</name>
    <dbReference type="NCBI Taxonomy" id="709510"/>
    <lineage>
        <taxon>Bacteria</taxon>
        <taxon>Bacillati</taxon>
        <taxon>Bacillota</taxon>
        <taxon>Bacilli</taxon>
        <taxon>Bacillales</taxon>
        <taxon>Staphylococcaceae</taxon>
        <taxon>Jeotgalicoccus</taxon>
    </lineage>
</organism>
<evidence type="ECO:0000256" key="5">
    <source>
        <dbReference type="ARBA" id="ARBA00022759"/>
    </source>
</evidence>
<feature type="compositionally biased region" description="Polar residues" evidence="14">
    <location>
        <begin position="1323"/>
        <end position="1340"/>
    </location>
</feature>
<gene>
    <name evidence="13" type="primary">cas9</name>
    <name evidence="16" type="ORF">J2Z27_002075</name>
</gene>
<keyword evidence="6 13" id="KW-0378">Hydrolase</keyword>
<comment type="subunit">
    <text evidence="12 13">Monomer. Binds crRNA and tracrRNA.</text>
</comment>
<evidence type="ECO:0000256" key="14">
    <source>
        <dbReference type="SAM" id="MobiDB-lite"/>
    </source>
</evidence>
<evidence type="ECO:0000256" key="1">
    <source>
        <dbReference type="ARBA" id="ARBA00001946"/>
    </source>
</evidence>
<comment type="cofactor">
    <cofactor evidence="1 13">
        <name>Mg(2+)</name>
        <dbReference type="ChEBI" id="CHEBI:18420"/>
    </cofactor>
</comment>
<proteinExistence type="inferred from homology"/>
<dbReference type="HAMAP" id="MF_01480">
    <property type="entry name" value="Cas9"/>
    <property type="match status" value="1"/>
</dbReference>
<feature type="active site" description="For RuvC-like nuclease domain" evidence="13">
    <location>
        <position position="13"/>
    </location>
</feature>
<evidence type="ECO:0000256" key="13">
    <source>
        <dbReference type="HAMAP-Rule" id="MF_01480"/>
    </source>
</evidence>
<keyword evidence="5 13" id="KW-0255">Endonuclease</keyword>
<dbReference type="Pfam" id="PF22702">
    <property type="entry name" value="Cas9_RuvC"/>
    <property type="match status" value="1"/>
</dbReference>
<name>A0ABS4HQX5_9STAP</name>
<evidence type="ECO:0000256" key="7">
    <source>
        <dbReference type="ARBA" id="ARBA00022842"/>
    </source>
</evidence>
<feature type="active site" description="Proton acceptor for HNH nuclease domain" evidence="13">
    <location>
        <position position="872"/>
    </location>
</feature>
<dbReference type="InterPro" id="IPR003615">
    <property type="entry name" value="HNH_nuc"/>
</dbReference>
<dbReference type="GO" id="GO:0016787">
    <property type="term" value="F:hydrolase activity"/>
    <property type="evidence" value="ECO:0007669"/>
    <property type="project" value="UniProtKB-KW"/>
</dbReference>
<dbReference type="InterPro" id="IPR032240">
    <property type="entry name" value="Cas9_REC"/>
</dbReference>
<dbReference type="Pfam" id="PF16592">
    <property type="entry name" value="Cas9_REC"/>
    <property type="match status" value="1"/>
</dbReference>
<feature type="binding site" evidence="13">
    <location>
        <position position="1010"/>
    </location>
    <ligand>
        <name>Mg(2+)</name>
        <dbReference type="ChEBI" id="CHEBI:18420"/>
        <label>2</label>
    </ligand>
</feature>
<comment type="domain">
    <text evidence="13">Has 2 endonuclease domains. The discontinuous RuvC-like domain cleaves the target DNA noncomplementary to crRNA while the HNH nuclease domain cleaves the target DNA complementary to crRNA.</text>
</comment>
<evidence type="ECO:0000313" key="16">
    <source>
        <dbReference type="EMBL" id="MBP1952994.1"/>
    </source>
</evidence>
<keyword evidence="3 13" id="KW-0540">Nuclease</keyword>
<evidence type="ECO:0000256" key="4">
    <source>
        <dbReference type="ARBA" id="ARBA00022723"/>
    </source>
</evidence>
<dbReference type="Pfam" id="PF16593">
    <property type="entry name" value="Cas9-BH"/>
    <property type="match status" value="1"/>
</dbReference>
<keyword evidence="8 13" id="KW-0694">RNA-binding</keyword>
<dbReference type="InterPro" id="IPR032239">
    <property type="entry name" value="Cas9-BH"/>
</dbReference>
<accession>A0ABS4HQX5</accession>
<feature type="binding site" evidence="13">
    <location>
        <position position="783"/>
    </location>
    <ligand>
        <name>Mg(2+)</name>
        <dbReference type="ChEBI" id="CHEBI:18420"/>
        <label>2</label>
    </ligand>
</feature>
<evidence type="ECO:0000256" key="12">
    <source>
        <dbReference type="ARBA" id="ARBA00046380"/>
    </source>
</evidence>
<dbReference type="Pfam" id="PF13395">
    <property type="entry name" value="HNH_4"/>
    <property type="match status" value="1"/>
</dbReference>
<comment type="function">
    <text evidence="13">CRISPR (clustered regularly interspaced short palindromic repeat) is an adaptive immune system that provides protection against mobile genetic elements (viruses, transposable elements and conjugative plasmids). CRISPR clusters contain spacers, sequences complementary to antecedent mobile elements, and target invading nucleic acids. CRISPR clusters are transcribed and processed into CRISPR RNA (crRNA). In type II CRISPR systems correct processing of pre-crRNA requires a trans-encoded small RNA (tracrRNA), endogenous ribonuclease 3 (rnc) and this protein. The tracrRNA serves as a guide for ribonuclease 3-aided processing of pre-crRNA. Subsequently Cas9/crRNA/tracrRNA endonucleolytically cleaves linear or circular dsDNA target complementary to the spacer; Cas9 is inactive in the absence of the 2 guide RNAs (gRNA). Cas9 recognizes the protospacer adjacent motif (PAM) in the CRISPR repeat sequences to help distinguish self versus nonself, as targets within the bacterial CRISPR locus do not have PAMs. PAM recognition is also required for catalytic activity.</text>
</comment>
<dbReference type="InterPro" id="IPR028629">
    <property type="entry name" value="Cas9"/>
</dbReference>